<dbReference type="InterPro" id="IPR045110">
    <property type="entry name" value="XMAP215"/>
</dbReference>
<dbReference type="GO" id="GO:0046785">
    <property type="term" value="P:microtubule polymerization"/>
    <property type="evidence" value="ECO:0007669"/>
    <property type="project" value="InterPro"/>
</dbReference>
<dbReference type="Proteomes" id="UP000050795">
    <property type="component" value="Unassembled WGS sequence"/>
</dbReference>
<evidence type="ECO:0000256" key="1">
    <source>
        <dbReference type="SAM" id="MobiDB-lite"/>
    </source>
</evidence>
<dbReference type="InterPro" id="IPR011989">
    <property type="entry name" value="ARM-like"/>
</dbReference>
<keyword evidence="3" id="KW-1185">Reference proteome</keyword>
<feature type="compositionally biased region" description="Basic and acidic residues" evidence="1">
    <location>
        <begin position="241"/>
        <end position="253"/>
    </location>
</feature>
<dbReference type="GO" id="GO:0030951">
    <property type="term" value="P:establishment or maintenance of microtubule cytoskeleton polarity"/>
    <property type="evidence" value="ECO:0007669"/>
    <property type="project" value="InterPro"/>
</dbReference>
<dbReference type="SMART" id="SM01349">
    <property type="entry name" value="TOG"/>
    <property type="match status" value="3"/>
</dbReference>
<dbReference type="GO" id="GO:0007051">
    <property type="term" value="P:spindle organization"/>
    <property type="evidence" value="ECO:0007669"/>
    <property type="project" value="InterPro"/>
</dbReference>
<feature type="region of interest" description="Disordered" evidence="1">
    <location>
        <begin position="241"/>
        <end position="292"/>
    </location>
</feature>
<dbReference type="SUPFAM" id="SSF48371">
    <property type="entry name" value="ARM repeat"/>
    <property type="match status" value="1"/>
</dbReference>
<organism evidence="3 4">
    <name type="scientific">Trichobilharzia regenti</name>
    <name type="common">Nasal bird schistosome</name>
    <dbReference type="NCBI Taxonomy" id="157069"/>
    <lineage>
        <taxon>Eukaryota</taxon>
        <taxon>Metazoa</taxon>
        <taxon>Spiralia</taxon>
        <taxon>Lophotrochozoa</taxon>
        <taxon>Platyhelminthes</taxon>
        <taxon>Trematoda</taxon>
        <taxon>Digenea</taxon>
        <taxon>Strigeidida</taxon>
        <taxon>Schistosomatoidea</taxon>
        <taxon>Schistosomatidae</taxon>
        <taxon>Trichobilharzia</taxon>
    </lineage>
</organism>
<feature type="domain" description="TOG" evidence="2">
    <location>
        <begin position="763"/>
        <end position="1032"/>
    </location>
</feature>
<dbReference type="WBParaSite" id="TREG1_38830.5">
    <property type="protein sequence ID" value="TREG1_38830.5"/>
    <property type="gene ID" value="TREG1_38830"/>
</dbReference>
<protein>
    <recommendedName>
        <fullName evidence="2">TOG domain-containing protein</fullName>
    </recommendedName>
</protein>
<evidence type="ECO:0000313" key="3">
    <source>
        <dbReference type="Proteomes" id="UP000050795"/>
    </source>
</evidence>
<reference evidence="4" key="2">
    <citation type="submission" date="2023-11" db="UniProtKB">
        <authorList>
            <consortium name="WormBaseParasite"/>
        </authorList>
    </citation>
    <scope>IDENTIFICATION</scope>
</reference>
<dbReference type="GO" id="GO:0061863">
    <property type="term" value="F:microtubule plus end polymerase"/>
    <property type="evidence" value="ECO:0007669"/>
    <property type="project" value="InterPro"/>
</dbReference>
<evidence type="ECO:0000313" key="4">
    <source>
        <dbReference type="WBParaSite" id="TREG1_38830.5"/>
    </source>
</evidence>
<accession>A0AA85JKX0</accession>
<reference evidence="3" key="1">
    <citation type="submission" date="2022-06" db="EMBL/GenBank/DDBJ databases">
        <authorList>
            <person name="Berger JAMES D."/>
            <person name="Berger JAMES D."/>
        </authorList>
    </citation>
    <scope>NUCLEOTIDE SEQUENCE [LARGE SCALE GENOMIC DNA]</scope>
</reference>
<proteinExistence type="predicted"/>
<sequence length="1473" mass="165156">MPREICKLDENSLSKLESKSWQERRDALELISNQLKVSTLPSGLVSQVTKGLCQVISSDKHSMLVIRAAGVLRELVESVGSGFMSHAERALTVCLLKFKDNKAHLSETLRSATEAIVDMMPFDIALRQLQTALTTPVAKTQAETLNLLTHLFRTSKRKYELQLNQRLKIVKPILSNTAKFSEHKSQECRDACFQMFASICIFLDFTSQQFSSIIDNILDESRRSKLDIALLHLRESISTENIDNEHRNSEKANKTVKPKSSSTEQQQKRRQQQQQQLVDNPDFSITPIKSSPRIVMNKLSKRNKQLRTFQTQNHLSTSTPFSEVRKVGSHNVKQNNKVLTPSITEVSMSLQRAGAKQPSAVVTKKAVNSRRVVQSKAEKCIPQDLNLSSGQLRCKLSEGYLEDVPLEQLLSPTWKIRLQVAERIHSMINSKPPGFPDVHYLLQYILNCGTVKDSIFRVRCEVINILSQLLSKNKSQNWIPAQLLEMLCDQLFVSIGDSKSGPLVEQTLRHLMDTIGVSKIVECINKGLKKQVSPTVCCSLLKWLSSVLKSLDCSFDHVLPIEIVKFGLASSSPNVRNIAVELAGVIHYRLRSSMNILSLFASEKPAILQRLQAEFATYDVEEEESVASPEHIKNDGSTFSGMECLTPAAVTAWSKRQKRLTAVLDVAPLDRLIGAQGVLEFSDSSESPFTGRKSSPYKKGVIEAVVRQPLQAVHVNSNQPPSTTQPTSLPDCDTIFFIESNDETSLLQAKEMRLASLKKRINRSSDELRDFFTECHTHPIVMKQLFSESYECYLEVLDRLMASLDDKNENVQTKQPSALIITYAHFDLLLMWIVQYCLGLWLKESIRKCEYQNVKDILTRAFDYLTAVLTLFAQNDLRLSEYEVNIILIPLLKCELQAMFVYRDSFINNIATGLVRLIRQVYPASLLIDILVKYMHECGNAKMRQICLDELVCLIPRFSDPKGLTSGYALKSISHQLADSDAGVKKSALDCLQAAYKSFGALFWQHIGNIGEEDKKLLEEYLSCEAEGNTAALPTDNFDTLSAKTPFGSIITKDSTVNVHHTLDFNHIRRAVSPPPVHMSPAEPTHLLRLVNKRDDPSSTESERIEASNALDAALLCLVGQLGCSVCEDAEDEVENIATVGDRGTIIFSDKNDDDFSGLNNILLGALIDLEVLIQDSRTCDLLPPYMPDIITQLTLLCNRLFISEVNAGQAIFMDCLGGELTCIFSQPFLFREVNADHLKFLLGSLIELAERLQLNREAPRLCTNRRVLLILKLVRFIYTAVDPSICLSALLRLVHICCFGCDIRNRENKPIHKNNKDNAEDKSSKFPQQLREPYSVDLGPNSFATVAKLSLAQLSCRISEIRQYLNKIDWALILPLLEAFLPNSSGVQKPVKIRSNRSVCVEILGKTVNAIDDMLVEVYACRGQAFIDEIEKSNVKCPSVLRVVEKLKSIMREAPYPHCPGGSTTGANQVCC</sequence>
<dbReference type="PANTHER" id="PTHR12609">
    <property type="entry name" value="MICROTUBULE ASSOCIATED PROTEIN XMAP215"/>
    <property type="match status" value="1"/>
</dbReference>
<feature type="domain" description="TOG" evidence="2">
    <location>
        <begin position="399"/>
        <end position="624"/>
    </location>
</feature>
<dbReference type="InterPro" id="IPR034085">
    <property type="entry name" value="TOG"/>
</dbReference>
<dbReference type="InterPro" id="IPR016024">
    <property type="entry name" value="ARM-type_fold"/>
</dbReference>
<dbReference type="GO" id="GO:0051010">
    <property type="term" value="F:microtubule plus-end binding"/>
    <property type="evidence" value="ECO:0007669"/>
    <property type="project" value="InterPro"/>
</dbReference>
<feature type="domain" description="TOG" evidence="2">
    <location>
        <begin position="1"/>
        <end position="239"/>
    </location>
</feature>
<evidence type="ECO:0000259" key="2">
    <source>
        <dbReference type="SMART" id="SM01349"/>
    </source>
</evidence>
<dbReference type="Pfam" id="PF21040">
    <property type="entry name" value="CEP104-like_TOG"/>
    <property type="match status" value="1"/>
</dbReference>
<dbReference type="Gene3D" id="1.25.10.10">
    <property type="entry name" value="Leucine-rich Repeat Variant"/>
    <property type="match status" value="3"/>
</dbReference>
<name>A0AA85JKX0_TRIRE</name>